<sequence>MEGAPDLPEGSNRRLNRAIAITVVLLSVSMAMTKIKDDNIVQAMQAAQAAKIDTWSEYQAARIKLHISRQSANPDQAAIAKYQREAIDLKTKAIAAQADYDRQGYRDDQFDLSDGFASIALAVSAIAALVESWGLLSVGWVAGAAGLLFSIAGFAGFAIHPDALVSFLS</sequence>
<reference evidence="2 3" key="1">
    <citation type="submission" date="2017-08" db="EMBL/GenBank/DDBJ databases">
        <title>Infants hospitalized years apart are colonized by the same room-sourced microbial strains.</title>
        <authorList>
            <person name="Brooks B."/>
            <person name="Olm M.R."/>
            <person name="Firek B.A."/>
            <person name="Baker R."/>
            <person name="Thomas B.C."/>
            <person name="Morowitz M.J."/>
            <person name="Banfield J.F."/>
        </authorList>
    </citation>
    <scope>NUCLEOTIDE SEQUENCE [LARGE SCALE GENOMIC DNA]</scope>
    <source>
        <strain evidence="2">S2_018_000_R2_101</strain>
    </source>
</reference>
<dbReference type="AlphaFoldDB" id="A0A2W5ABM0"/>
<keyword evidence="1" id="KW-1133">Transmembrane helix</keyword>
<proteinExistence type="predicted"/>
<dbReference type="Pfam" id="PF14235">
    <property type="entry name" value="DUF4337"/>
    <property type="match status" value="1"/>
</dbReference>
<gene>
    <name evidence="2" type="ORF">DI623_06235</name>
</gene>
<keyword evidence="1" id="KW-0472">Membrane</keyword>
<dbReference type="Proteomes" id="UP000249066">
    <property type="component" value="Unassembled WGS sequence"/>
</dbReference>
<evidence type="ECO:0000313" key="2">
    <source>
        <dbReference type="EMBL" id="PZO90567.1"/>
    </source>
</evidence>
<accession>A0A2W5ABM0</accession>
<evidence type="ECO:0000256" key="1">
    <source>
        <dbReference type="SAM" id="Phobius"/>
    </source>
</evidence>
<feature type="transmembrane region" description="Helical" evidence="1">
    <location>
        <begin position="136"/>
        <end position="159"/>
    </location>
</feature>
<dbReference type="EMBL" id="QFNN01000025">
    <property type="protein sequence ID" value="PZO90567.1"/>
    <property type="molecule type" value="Genomic_DNA"/>
</dbReference>
<organism evidence="2 3">
    <name type="scientific">Sphingomonas sanxanigenens</name>
    <dbReference type="NCBI Taxonomy" id="397260"/>
    <lineage>
        <taxon>Bacteria</taxon>
        <taxon>Pseudomonadati</taxon>
        <taxon>Pseudomonadota</taxon>
        <taxon>Alphaproteobacteria</taxon>
        <taxon>Sphingomonadales</taxon>
        <taxon>Sphingomonadaceae</taxon>
        <taxon>Sphingomonas</taxon>
    </lineage>
</organism>
<feature type="transmembrane region" description="Helical" evidence="1">
    <location>
        <begin position="15"/>
        <end position="35"/>
    </location>
</feature>
<protein>
    <recommendedName>
        <fullName evidence="4">DUF4337 domain-containing protein</fullName>
    </recommendedName>
</protein>
<evidence type="ECO:0008006" key="4">
    <source>
        <dbReference type="Google" id="ProtNLM"/>
    </source>
</evidence>
<keyword evidence="1" id="KW-0812">Transmembrane</keyword>
<evidence type="ECO:0000313" key="3">
    <source>
        <dbReference type="Proteomes" id="UP000249066"/>
    </source>
</evidence>
<dbReference type="InterPro" id="IPR025570">
    <property type="entry name" value="DUF4337"/>
</dbReference>
<comment type="caution">
    <text evidence="2">The sequence shown here is derived from an EMBL/GenBank/DDBJ whole genome shotgun (WGS) entry which is preliminary data.</text>
</comment>
<name>A0A2W5ABM0_9SPHN</name>